<reference evidence="2" key="1">
    <citation type="journal article" date="2022" name="Mol. Ecol. Resour.">
        <title>The genomes of chicory, endive, great burdock and yacon provide insights into Asteraceae palaeo-polyploidization history and plant inulin production.</title>
        <authorList>
            <person name="Fan W."/>
            <person name="Wang S."/>
            <person name="Wang H."/>
            <person name="Wang A."/>
            <person name="Jiang F."/>
            <person name="Liu H."/>
            <person name="Zhao H."/>
            <person name="Xu D."/>
            <person name="Zhang Y."/>
        </authorList>
    </citation>
    <scope>NUCLEOTIDE SEQUENCE [LARGE SCALE GENOMIC DNA]</scope>
    <source>
        <strain evidence="2">cv. Yunnan</strain>
    </source>
</reference>
<evidence type="ECO:0000313" key="1">
    <source>
        <dbReference type="EMBL" id="KAI3822603.1"/>
    </source>
</evidence>
<reference evidence="1 2" key="2">
    <citation type="journal article" date="2022" name="Mol. Ecol. Resour.">
        <title>The genomes of chicory, endive, great burdock and yacon provide insights into Asteraceae paleo-polyploidization history and plant inulin production.</title>
        <authorList>
            <person name="Fan W."/>
            <person name="Wang S."/>
            <person name="Wang H."/>
            <person name="Wang A."/>
            <person name="Jiang F."/>
            <person name="Liu H."/>
            <person name="Zhao H."/>
            <person name="Xu D."/>
            <person name="Zhang Y."/>
        </authorList>
    </citation>
    <scope>NUCLEOTIDE SEQUENCE [LARGE SCALE GENOMIC DNA]</scope>
    <source>
        <strain evidence="2">cv. Yunnan</strain>
        <tissue evidence="1">Leaves</tissue>
    </source>
</reference>
<evidence type="ECO:0000313" key="2">
    <source>
        <dbReference type="Proteomes" id="UP001056120"/>
    </source>
</evidence>
<keyword evidence="2" id="KW-1185">Reference proteome</keyword>
<organism evidence="1 2">
    <name type="scientific">Smallanthus sonchifolius</name>
    <dbReference type="NCBI Taxonomy" id="185202"/>
    <lineage>
        <taxon>Eukaryota</taxon>
        <taxon>Viridiplantae</taxon>
        <taxon>Streptophyta</taxon>
        <taxon>Embryophyta</taxon>
        <taxon>Tracheophyta</taxon>
        <taxon>Spermatophyta</taxon>
        <taxon>Magnoliopsida</taxon>
        <taxon>eudicotyledons</taxon>
        <taxon>Gunneridae</taxon>
        <taxon>Pentapetalae</taxon>
        <taxon>asterids</taxon>
        <taxon>campanulids</taxon>
        <taxon>Asterales</taxon>
        <taxon>Asteraceae</taxon>
        <taxon>Asteroideae</taxon>
        <taxon>Heliantheae alliance</taxon>
        <taxon>Millerieae</taxon>
        <taxon>Smallanthus</taxon>
    </lineage>
</organism>
<protein>
    <submittedName>
        <fullName evidence="1">Uncharacterized protein</fullName>
    </submittedName>
</protein>
<name>A0ACB9JRR8_9ASTR</name>
<comment type="caution">
    <text evidence="1">The sequence shown here is derived from an EMBL/GenBank/DDBJ whole genome shotgun (WGS) entry which is preliminary data.</text>
</comment>
<dbReference type="EMBL" id="CM042020">
    <property type="protein sequence ID" value="KAI3822603.1"/>
    <property type="molecule type" value="Genomic_DNA"/>
</dbReference>
<dbReference type="Proteomes" id="UP001056120">
    <property type="component" value="Linkage Group LG03"/>
</dbReference>
<sequence>MEIISSSEVSLASYQSGAVCCPLPGLVRHVYTCPFLNQSPSFQPITMPTRPAGPMSQDWEPVVLHKSKPKAQVLRDAKAVNQALRTGAQVQTVKKFDGGTNKKAPATAVYARS</sequence>
<gene>
    <name evidence="1" type="ORF">L1987_10197</name>
</gene>
<accession>A0ACB9JRR8</accession>
<proteinExistence type="predicted"/>